<evidence type="ECO:0000256" key="1">
    <source>
        <dbReference type="SAM" id="SignalP"/>
    </source>
</evidence>
<keyword evidence="1" id="KW-0732">Signal</keyword>
<dbReference type="AlphaFoldDB" id="A0A8T2AD53"/>
<sequence length="51" mass="5847">MMRFRVLVVGFLEMALSQTRVLVGFIRNSRATFCMVPINISFLSRLEAVLI</sequence>
<dbReference type="Proteomes" id="UP000694240">
    <property type="component" value="Chromosome 9"/>
</dbReference>
<proteinExistence type="predicted"/>
<feature type="signal peptide" evidence="1">
    <location>
        <begin position="1"/>
        <end position="17"/>
    </location>
</feature>
<protein>
    <recommendedName>
        <fullName evidence="4">Transmembrane protein</fullName>
    </recommendedName>
</protein>
<gene>
    <name evidence="2" type="ORF">ISN45_Aa04g029150</name>
</gene>
<evidence type="ECO:0008006" key="4">
    <source>
        <dbReference type="Google" id="ProtNLM"/>
    </source>
</evidence>
<organism evidence="2 3">
    <name type="scientific">Arabidopsis thaliana x Arabidopsis arenosa</name>
    <dbReference type="NCBI Taxonomy" id="1240361"/>
    <lineage>
        <taxon>Eukaryota</taxon>
        <taxon>Viridiplantae</taxon>
        <taxon>Streptophyta</taxon>
        <taxon>Embryophyta</taxon>
        <taxon>Tracheophyta</taxon>
        <taxon>Spermatophyta</taxon>
        <taxon>Magnoliopsida</taxon>
        <taxon>eudicotyledons</taxon>
        <taxon>Gunneridae</taxon>
        <taxon>Pentapetalae</taxon>
        <taxon>rosids</taxon>
        <taxon>malvids</taxon>
        <taxon>Brassicales</taxon>
        <taxon>Brassicaceae</taxon>
        <taxon>Camelineae</taxon>
        <taxon>Arabidopsis</taxon>
    </lineage>
</organism>
<comment type="caution">
    <text evidence="2">The sequence shown here is derived from an EMBL/GenBank/DDBJ whole genome shotgun (WGS) entry which is preliminary data.</text>
</comment>
<name>A0A8T2AD53_9BRAS</name>
<dbReference type="EMBL" id="JAEFBK010000009">
    <property type="protein sequence ID" value="KAG7570309.1"/>
    <property type="molecule type" value="Genomic_DNA"/>
</dbReference>
<evidence type="ECO:0000313" key="3">
    <source>
        <dbReference type="Proteomes" id="UP000694240"/>
    </source>
</evidence>
<reference evidence="2 3" key="1">
    <citation type="submission" date="2020-12" db="EMBL/GenBank/DDBJ databases">
        <title>Concerted genomic and epigenomic changes stabilize Arabidopsis allopolyploids.</title>
        <authorList>
            <person name="Chen Z."/>
        </authorList>
    </citation>
    <scope>NUCLEOTIDE SEQUENCE [LARGE SCALE GENOMIC DNA]</scope>
    <source>
        <strain evidence="2">Allo738</strain>
        <tissue evidence="2">Leaf</tissue>
    </source>
</reference>
<feature type="chain" id="PRO_5035923058" description="Transmembrane protein" evidence="1">
    <location>
        <begin position="18"/>
        <end position="51"/>
    </location>
</feature>
<keyword evidence="3" id="KW-1185">Reference proteome</keyword>
<evidence type="ECO:0000313" key="2">
    <source>
        <dbReference type="EMBL" id="KAG7570309.1"/>
    </source>
</evidence>
<accession>A0A8T2AD53</accession>